<feature type="region of interest" description="Disordered" evidence="1">
    <location>
        <begin position="1"/>
        <end position="22"/>
    </location>
</feature>
<keyword evidence="3" id="KW-1185">Reference proteome</keyword>
<dbReference type="Pfam" id="PF12079">
    <property type="entry name" value="DUF3558"/>
    <property type="match status" value="1"/>
</dbReference>
<evidence type="ECO:0008006" key="4">
    <source>
        <dbReference type="Google" id="ProtNLM"/>
    </source>
</evidence>
<gene>
    <name evidence="2" type="ORF">SD37_10965</name>
</gene>
<evidence type="ECO:0000313" key="3">
    <source>
        <dbReference type="Proteomes" id="UP000093695"/>
    </source>
</evidence>
<evidence type="ECO:0000313" key="2">
    <source>
        <dbReference type="EMBL" id="ANN21706.1"/>
    </source>
</evidence>
<name>A0A193CAR1_AMYOR</name>
<reference evidence="2 3" key="1">
    <citation type="journal article" date="2015" name="Genome Announc.">
        <title>Draft Genome Sequence of Norvancomycin-Producing Strain Amycolatopsis orientalis CPCC200066.</title>
        <authorList>
            <person name="Lei X."/>
            <person name="Yuan F."/>
            <person name="Shi Y."/>
            <person name="Li X."/>
            <person name="Wang L."/>
            <person name="Hong B."/>
        </authorList>
    </citation>
    <scope>NUCLEOTIDE SEQUENCE [LARGE SCALE GENOMIC DNA]</scope>
    <source>
        <strain evidence="2 3">B-37</strain>
    </source>
</reference>
<organism evidence="2 3">
    <name type="scientific">Amycolatopsis orientalis</name>
    <name type="common">Nocardia orientalis</name>
    <dbReference type="NCBI Taxonomy" id="31958"/>
    <lineage>
        <taxon>Bacteria</taxon>
        <taxon>Bacillati</taxon>
        <taxon>Actinomycetota</taxon>
        <taxon>Actinomycetes</taxon>
        <taxon>Pseudonocardiales</taxon>
        <taxon>Pseudonocardiaceae</taxon>
        <taxon>Amycolatopsis</taxon>
    </lineage>
</organism>
<dbReference type="EMBL" id="CP016174">
    <property type="protein sequence ID" value="ANN21706.1"/>
    <property type="molecule type" value="Genomic_DNA"/>
</dbReference>
<sequence>MKSSVAPEQTLPYGGAPKVSTPLPESIFAGDPCADTLNADQILKAVGKPSETERKDADSIGPGCEWFNTVTTGQVIMRYALKLPGGLSAIYENVKPKAEVWKPIASLQGFPAVAYVSPSGGSPDKFCQISIGVTDNTTVEISNFLGLTSQGKKNPCDSANIVADLVMTSLRAKAGV</sequence>
<protein>
    <recommendedName>
        <fullName evidence="4">DUF3558 domain-containing protein</fullName>
    </recommendedName>
</protein>
<dbReference type="Proteomes" id="UP000093695">
    <property type="component" value="Chromosome"/>
</dbReference>
<dbReference type="AlphaFoldDB" id="A0A193CAR1"/>
<accession>A0A193CAR1</accession>
<dbReference type="KEGG" id="aori:SD37_10965"/>
<proteinExistence type="predicted"/>
<dbReference type="InterPro" id="IPR024520">
    <property type="entry name" value="DUF3558"/>
</dbReference>
<evidence type="ECO:0000256" key="1">
    <source>
        <dbReference type="SAM" id="MobiDB-lite"/>
    </source>
</evidence>